<reference evidence="1 2" key="1">
    <citation type="submission" date="2019-10" db="EMBL/GenBank/DDBJ databases">
        <title>Nocardia macrotermitis sp. nov. and Nocardia aurantia sp. nov., isolated from the gut of fungus growing-termite Macrotermes natalensis.</title>
        <authorList>
            <person name="Benndorf R."/>
            <person name="Schwitalla J."/>
            <person name="Martin K."/>
            <person name="De Beer W."/>
            <person name="Kaster A.-K."/>
            <person name="Vollmers J."/>
            <person name="Poulsen M."/>
            <person name="Beemelmanns C."/>
        </authorList>
    </citation>
    <scope>NUCLEOTIDE SEQUENCE [LARGE SCALE GENOMIC DNA]</scope>
    <source>
        <strain evidence="1 2">RB20</strain>
    </source>
</reference>
<dbReference type="AlphaFoldDB" id="A0A7K0CXE5"/>
<organism evidence="1 2">
    <name type="scientific">Nocardia macrotermitis</name>
    <dbReference type="NCBI Taxonomy" id="2585198"/>
    <lineage>
        <taxon>Bacteria</taxon>
        <taxon>Bacillati</taxon>
        <taxon>Actinomycetota</taxon>
        <taxon>Actinomycetes</taxon>
        <taxon>Mycobacteriales</taxon>
        <taxon>Nocardiaceae</taxon>
        <taxon>Nocardia</taxon>
    </lineage>
</organism>
<name>A0A7K0CXE5_9NOCA</name>
<sequence length="50" mass="5347">MPRSCYRAATRAPPENIESWISKLAGTVLGETSNAMATATELPGLISARR</sequence>
<gene>
    <name evidence="1" type="ORF">NRB20_11620</name>
</gene>
<protein>
    <submittedName>
        <fullName evidence="1">Uncharacterized protein</fullName>
    </submittedName>
</protein>
<keyword evidence="2" id="KW-1185">Reference proteome</keyword>
<proteinExistence type="predicted"/>
<evidence type="ECO:0000313" key="2">
    <source>
        <dbReference type="Proteomes" id="UP000438448"/>
    </source>
</evidence>
<accession>A0A7K0CXE5</accession>
<dbReference type="EMBL" id="WEGK01000002">
    <property type="protein sequence ID" value="MQY18093.1"/>
    <property type="molecule type" value="Genomic_DNA"/>
</dbReference>
<comment type="caution">
    <text evidence="1">The sequence shown here is derived from an EMBL/GenBank/DDBJ whole genome shotgun (WGS) entry which is preliminary data.</text>
</comment>
<evidence type="ECO:0000313" key="1">
    <source>
        <dbReference type="EMBL" id="MQY18093.1"/>
    </source>
</evidence>
<dbReference type="Proteomes" id="UP000438448">
    <property type="component" value="Unassembled WGS sequence"/>
</dbReference>